<evidence type="ECO:0000256" key="1">
    <source>
        <dbReference type="SAM" id="MobiDB-lite"/>
    </source>
</evidence>
<organism evidence="2 3">
    <name type="scientific">Coccomyxa viridis</name>
    <dbReference type="NCBI Taxonomy" id="1274662"/>
    <lineage>
        <taxon>Eukaryota</taxon>
        <taxon>Viridiplantae</taxon>
        <taxon>Chlorophyta</taxon>
        <taxon>core chlorophytes</taxon>
        <taxon>Trebouxiophyceae</taxon>
        <taxon>Trebouxiophyceae incertae sedis</taxon>
        <taxon>Coccomyxaceae</taxon>
        <taxon>Coccomyxa</taxon>
    </lineage>
</organism>
<feature type="compositionally biased region" description="Basic and acidic residues" evidence="1">
    <location>
        <begin position="237"/>
        <end position="248"/>
    </location>
</feature>
<dbReference type="EMBL" id="CAXHTA020000012">
    <property type="protein sequence ID" value="CAL5225307.1"/>
    <property type="molecule type" value="Genomic_DNA"/>
</dbReference>
<gene>
    <name evidence="2" type="primary">g8108</name>
    <name evidence="2" type="ORF">VP750_LOCUS6966</name>
</gene>
<comment type="caution">
    <text evidence="2">The sequence shown here is derived from an EMBL/GenBank/DDBJ whole genome shotgun (WGS) entry which is preliminary data.</text>
</comment>
<feature type="compositionally biased region" description="Polar residues" evidence="1">
    <location>
        <begin position="198"/>
        <end position="209"/>
    </location>
</feature>
<evidence type="ECO:0000313" key="3">
    <source>
        <dbReference type="Proteomes" id="UP001497392"/>
    </source>
</evidence>
<dbReference type="Proteomes" id="UP001497392">
    <property type="component" value="Unassembled WGS sequence"/>
</dbReference>
<feature type="compositionally biased region" description="Basic and acidic residues" evidence="1">
    <location>
        <begin position="145"/>
        <end position="155"/>
    </location>
</feature>
<keyword evidence="3" id="KW-1185">Reference proteome</keyword>
<name>A0ABP1G401_9CHLO</name>
<reference evidence="2 3" key="1">
    <citation type="submission" date="2024-06" db="EMBL/GenBank/DDBJ databases">
        <authorList>
            <person name="Kraege A."/>
            <person name="Thomma B."/>
        </authorList>
    </citation>
    <scope>NUCLEOTIDE SEQUENCE [LARGE SCALE GENOMIC DNA]</scope>
</reference>
<feature type="region of interest" description="Disordered" evidence="1">
    <location>
        <begin position="135"/>
        <end position="248"/>
    </location>
</feature>
<sequence length="402" mass="43431">MAPPSIRRAKRPTDDPILQRVKYLYSAAKAYEESLPTLAAHLGRQTLKIASDAPKALSRECLQSLCPKCGYPWESSDKERFTMKPLTSGRQAKMGTAGRPGSAKPNAVRLSGCRLCGWTKTTRVHVDELQVEKDEDAGLSAQRRAGADSDTDRTPEFFSAGPPGSNSRAVPESSRHAEQVQATGTADEGPHAPVAGDTGQTDGDCQAASTRPDANMGNAPFTETLAPSPPPCGAHDNPSRADEQPQVSKDRTEAFGMYHQMLAADKTGYSEGHDEARPATAAAFPLSAPEACAVDCTDQACAANDKLPRTETLADGSNGGEYEITGTQGGIRSQIRHMMDASLPIASAMREAVKQFESSENETVAMAKWPHKGRKRKHKSDVQKYSWLRVGRTWRKRAKVKL</sequence>
<evidence type="ECO:0000313" key="2">
    <source>
        <dbReference type="EMBL" id="CAL5225307.1"/>
    </source>
</evidence>
<proteinExistence type="predicted"/>
<accession>A0ABP1G401</accession>
<protein>
    <submittedName>
        <fullName evidence="2">G8108 protein</fullName>
    </submittedName>
</protein>